<evidence type="ECO:0000313" key="3">
    <source>
        <dbReference type="Proteomes" id="UP000318626"/>
    </source>
</evidence>
<reference evidence="3" key="1">
    <citation type="submission" date="2019-02" db="EMBL/GenBank/DDBJ databases">
        <title>Deep-cultivation of Planctomycetes and their phenomic and genomic characterization uncovers novel biology.</title>
        <authorList>
            <person name="Wiegand S."/>
            <person name="Jogler M."/>
            <person name="Boedeker C."/>
            <person name="Pinto D."/>
            <person name="Vollmers J."/>
            <person name="Rivas-Marin E."/>
            <person name="Kohn T."/>
            <person name="Peeters S.H."/>
            <person name="Heuer A."/>
            <person name="Rast P."/>
            <person name="Oberbeckmann S."/>
            <person name="Bunk B."/>
            <person name="Jeske O."/>
            <person name="Meyerdierks A."/>
            <person name="Storesund J.E."/>
            <person name="Kallscheuer N."/>
            <person name="Luecker S."/>
            <person name="Lage O.M."/>
            <person name="Pohl T."/>
            <person name="Merkel B.J."/>
            <person name="Hornburger P."/>
            <person name="Mueller R.-W."/>
            <person name="Bruemmer F."/>
            <person name="Labrenz M."/>
            <person name="Spormann A.M."/>
            <person name="Op den Camp H."/>
            <person name="Overmann J."/>
            <person name="Amann R."/>
            <person name="Jetten M.S.M."/>
            <person name="Mascher T."/>
            <person name="Medema M.H."/>
            <person name="Devos D.P."/>
            <person name="Kaster A.-K."/>
            <person name="Ovreas L."/>
            <person name="Rohde M."/>
            <person name="Galperin M.Y."/>
            <person name="Jogler C."/>
        </authorList>
    </citation>
    <scope>NUCLEOTIDE SEQUENCE [LARGE SCALE GENOMIC DNA]</scope>
    <source>
        <strain evidence="3">Pan97</strain>
    </source>
</reference>
<dbReference type="EMBL" id="CP036289">
    <property type="protein sequence ID" value="QDU76930.1"/>
    <property type="molecule type" value="Genomic_DNA"/>
</dbReference>
<dbReference type="AlphaFoldDB" id="A0A518CCJ1"/>
<feature type="domain" description="HTH cro/C1-type" evidence="1">
    <location>
        <begin position="15"/>
        <end position="70"/>
    </location>
</feature>
<keyword evidence="3" id="KW-1185">Reference proteome</keyword>
<dbReference type="CDD" id="cd00093">
    <property type="entry name" value="HTH_XRE"/>
    <property type="match status" value="1"/>
</dbReference>
<dbReference type="OrthoDB" id="288015at2"/>
<dbReference type="PROSITE" id="PS50943">
    <property type="entry name" value="HTH_CROC1"/>
    <property type="match status" value="1"/>
</dbReference>
<dbReference type="Gene3D" id="1.10.260.40">
    <property type="entry name" value="lambda repressor-like DNA-binding domains"/>
    <property type="match status" value="1"/>
</dbReference>
<dbReference type="SMART" id="SM00530">
    <property type="entry name" value="HTH_XRE"/>
    <property type="match status" value="1"/>
</dbReference>
<evidence type="ECO:0000313" key="2">
    <source>
        <dbReference type="EMBL" id="QDU76930.1"/>
    </source>
</evidence>
<protein>
    <submittedName>
        <fullName evidence="2">Helix-turn-helix protein</fullName>
    </submittedName>
</protein>
<dbReference type="Pfam" id="PF01381">
    <property type="entry name" value="HTH_3"/>
    <property type="match status" value="1"/>
</dbReference>
<dbReference type="InterPro" id="IPR001387">
    <property type="entry name" value="Cro/C1-type_HTH"/>
</dbReference>
<organism evidence="2 3">
    <name type="scientific">Bremerella volcania</name>
    <dbReference type="NCBI Taxonomy" id="2527984"/>
    <lineage>
        <taxon>Bacteria</taxon>
        <taxon>Pseudomonadati</taxon>
        <taxon>Planctomycetota</taxon>
        <taxon>Planctomycetia</taxon>
        <taxon>Pirellulales</taxon>
        <taxon>Pirellulaceae</taxon>
        <taxon>Bremerella</taxon>
    </lineage>
</organism>
<dbReference type="RefSeq" id="WP_144975439.1">
    <property type="nucleotide sequence ID" value="NZ_CP036289.1"/>
</dbReference>
<proteinExistence type="predicted"/>
<dbReference type="SUPFAM" id="SSF47413">
    <property type="entry name" value="lambda repressor-like DNA-binding domains"/>
    <property type="match status" value="1"/>
</dbReference>
<dbReference type="InterPro" id="IPR010982">
    <property type="entry name" value="Lambda_DNA-bd_dom_sf"/>
</dbReference>
<sequence length="126" mass="14458">MAKKKPKQKPFGQLLREKRIEKGYSLRKFAQLVGVSPTYLSQVEQMNVDPPTADRVKRMAEILEESVDEWTALAGRLTEDLPAIIHESPTEVPDLLRAVRGLTGDQLRRLREDAERMKEEGRDEET</sequence>
<dbReference type="KEGG" id="bvo:Pan97_39870"/>
<name>A0A518CCJ1_9BACT</name>
<evidence type="ECO:0000259" key="1">
    <source>
        <dbReference type="PROSITE" id="PS50943"/>
    </source>
</evidence>
<dbReference type="Proteomes" id="UP000318626">
    <property type="component" value="Chromosome"/>
</dbReference>
<dbReference type="GO" id="GO:0003677">
    <property type="term" value="F:DNA binding"/>
    <property type="evidence" value="ECO:0007669"/>
    <property type="project" value="InterPro"/>
</dbReference>
<gene>
    <name evidence="2" type="ORF">Pan97_39870</name>
</gene>
<accession>A0A518CCJ1</accession>